<evidence type="ECO:0000256" key="2">
    <source>
        <dbReference type="ARBA" id="ARBA00022598"/>
    </source>
</evidence>
<dbReference type="RefSeq" id="WP_205102085.1">
    <property type="nucleotide sequence ID" value="NZ_JACJJC010000004.1"/>
</dbReference>
<keyword evidence="2" id="KW-0436">Ligase</keyword>
<dbReference type="InterPro" id="IPR042099">
    <property type="entry name" value="ANL_N_sf"/>
</dbReference>
<comment type="similarity">
    <text evidence="1">Belongs to the ATP-dependent AMP-binding enzyme family.</text>
</comment>
<dbReference type="Proteomes" id="UP000715095">
    <property type="component" value="Unassembled WGS sequence"/>
</dbReference>
<accession>A0ABS2DQQ1</accession>
<feature type="domain" description="AMP-dependent synthetase/ligase" evidence="3">
    <location>
        <begin position="69"/>
        <end position="262"/>
    </location>
</feature>
<dbReference type="SUPFAM" id="SSF56801">
    <property type="entry name" value="Acetyl-CoA synthetase-like"/>
    <property type="match status" value="1"/>
</dbReference>
<dbReference type="Pfam" id="PF00501">
    <property type="entry name" value="AMP-binding"/>
    <property type="match status" value="1"/>
</dbReference>
<comment type="caution">
    <text evidence="4">The sequence shown here is derived from an EMBL/GenBank/DDBJ whole genome shotgun (WGS) entry which is preliminary data.</text>
</comment>
<dbReference type="EMBL" id="JACJJC010000004">
    <property type="protein sequence ID" value="MBM6703614.1"/>
    <property type="molecule type" value="Genomic_DNA"/>
</dbReference>
<sequence>MSNGIFERALAERPGLLIDGKLHVWTDFLRPGPDAPSPFARECVERFGAESFYAALSRFLETLLDDTAALRVQTSGSTGRPKPFWAEKRRMAASARMTCSFLGLEPGEKNLLAMPLDYIAGKMVVVRSVVCGLDLVVRTPKSDPFDGLDAAQQPLGLCAVTPMQAVTILKHPQSARAFLESRNILIGGGAVDEELFEALQAAKGAVYSTYGMTETLSHVALRRLKGPAGTRSETHYKPLPGVKVSLSAKGTLVIAAPAVAGEPLTTNDIAEIAPDGAFRILGRLDNVINTGGIKVQIETVEAKLARVIPCPFAITARTSHTFGHEVVLLVEGDPAAIDFDAVCAALGRYEKPHAVFGVERLPRTETGKTARRATRELAERLSRGEAA</sequence>
<dbReference type="Gene3D" id="3.40.50.12780">
    <property type="entry name" value="N-terminal domain of ligase-like"/>
    <property type="match status" value="1"/>
</dbReference>
<keyword evidence="5" id="KW-1185">Reference proteome</keyword>
<evidence type="ECO:0000313" key="5">
    <source>
        <dbReference type="Proteomes" id="UP000715095"/>
    </source>
</evidence>
<gene>
    <name evidence="4" type="ORF">H6A60_03815</name>
</gene>
<protein>
    <submittedName>
        <fullName evidence="4">AMP-binding protein</fullName>
    </submittedName>
</protein>
<evidence type="ECO:0000259" key="3">
    <source>
        <dbReference type="Pfam" id="PF00501"/>
    </source>
</evidence>
<evidence type="ECO:0000256" key="1">
    <source>
        <dbReference type="ARBA" id="ARBA00006432"/>
    </source>
</evidence>
<organism evidence="4 5">
    <name type="scientific">Sutterella massiliensis</name>
    <dbReference type="NCBI Taxonomy" id="1816689"/>
    <lineage>
        <taxon>Bacteria</taxon>
        <taxon>Pseudomonadati</taxon>
        <taxon>Pseudomonadota</taxon>
        <taxon>Betaproteobacteria</taxon>
        <taxon>Burkholderiales</taxon>
        <taxon>Sutterellaceae</taxon>
        <taxon>Sutterella</taxon>
    </lineage>
</organism>
<dbReference type="PANTHER" id="PTHR43201">
    <property type="entry name" value="ACYL-COA SYNTHETASE"/>
    <property type="match status" value="1"/>
</dbReference>
<dbReference type="InterPro" id="IPR045851">
    <property type="entry name" value="AMP-bd_C_sf"/>
</dbReference>
<reference evidence="4 5" key="1">
    <citation type="journal article" date="2021" name="Sci. Rep.">
        <title>The distribution of antibiotic resistance genes in chicken gut microbiota commensals.</title>
        <authorList>
            <person name="Juricova H."/>
            <person name="Matiasovicova J."/>
            <person name="Kubasova T."/>
            <person name="Cejkova D."/>
            <person name="Rychlik I."/>
        </authorList>
    </citation>
    <scope>NUCLEOTIDE SEQUENCE [LARGE SCALE GENOMIC DNA]</scope>
    <source>
        <strain evidence="4 5">An829</strain>
    </source>
</reference>
<evidence type="ECO:0000313" key="4">
    <source>
        <dbReference type="EMBL" id="MBM6703614.1"/>
    </source>
</evidence>
<name>A0ABS2DQQ1_9BURK</name>
<dbReference type="PANTHER" id="PTHR43201:SF5">
    <property type="entry name" value="MEDIUM-CHAIN ACYL-COA LIGASE ACSF2, MITOCHONDRIAL"/>
    <property type="match status" value="1"/>
</dbReference>
<dbReference type="InterPro" id="IPR000873">
    <property type="entry name" value="AMP-dep_synth/lig_dom"/>
</dbReference>
<dbReference type="Gene3D" id="3.30.300.30">
    <property type="match status" value="1"/>
</dbReference>
<proteinExistence type="inferred from homology"/>